<dbReference type="Pfam" id="PF00069">
    <property type="entry name" value="Pkinase"/>
    <property type="match status" value="1"/>
</dbReference>
<gene>
    <name evidence="5" type="ORF">EZS28_040469</name>
</gene>
<proteinExistence type="predicted"/>
<dbReference type="GO" id="GO:0005737">
    <property type="term" value="C:cytoplasm"/>
    <property type="evidence" value="ECO:0007669"/>
    <property type="project" value="TreeGrafter"/>
</dbReference>
<dbReference type="InterPro" id="IPR008271">
    <property type="entry name" value="Ser/Thr_kinase_AS"/>
</dbReference>
<name>A0A5J4U0P1_9EUKA</name>
<dbReference type="PANTHER" id="PTHR48012">
    <property type="entry name" value="STERILE20-LIKE KINASE, ISOFORM B-RELATED"/>
    <property type="match status" value="1"/>
</dbReference>
<feature type="compositionally biased region" description="Low complexity" evidence="3">
    <location>
        <begin position="342"/>
        <end position="371"/>
    </location>
</feature>
<reference evidence="5 6" key="1">
    <citation type="submission" date="2019-03" db="EMBL/GenBank/DDBJ databases">
        <title>Single cell metagenomics reveals metabolic interactions within the superorganism composed of flagellate Streblomastix strix and complex community of Bacteroidetes bacteria on its surface.</title>
        <authorList>
            <person name="Treitli S.C."/>
            <person name="Kolisko M."/>
            <person name="Husnik F."/>
            <person name="Keeling P."/>
            <person name="Hampl V."/>
        </authorList>
    </citation>
    <scope>NUCLEOTIDE SEQUENCE [LARGE SCALE GENOMIC DNA]</scope>
    <source>
        <strain evidence="5">ST1C</strain>
    </source>
</reference>
<sequence>MDKCKHFNIVRYYETLALEEGKILISMELCDAGSLFNLYEKSKITLDETQISFVLREALKGIAFLHENKVIHRDIKAGNFLITSDGDVKLADFGISASLKMTLDNRKTTIGSPYWMAPEVIKQEERYSYSADIWSVGITAIELVDGKPPLSNVHAFRVIFMIPERKPPKAKKKIVKHYRLLDANGDEINPDDESLRFPFSFENVARIESDTSPISDELKDFIAVCLRKKQERRPTCEQLLNHPFIQMHSYADRRVLLPVIARSRNLAAWRERLGEPEPEEEVIEGEEEEQEEEDDGDDDEEDNDEKYGTESWRIQDSVNKGIEQSQDITEVVEKKALINNEVGQSGQEQSQIINQSSEQQQDQVQPQSQQENTPLEQPNKSLSENGQTGFEQPSASQSEQTPVVQSHQPPSSSPEILPVTQQVTTQPEVQQNKTSTAELARTQEDLKQSLHSARTHHTNVTKHTHQTHATHATHRHGHKHDKGNKKDKKDKKDKKQDK</sequence>
<organism evidence="5 6">
    <name type="scientific">Streblomastix strix</name>
    <dbReference type="NCBI Taxonomy" id="222440"/>
    <lineage>
        <taxon>Eukaryota</taxon>
        <taxon>Metamonada</taxon>
        <taxon>Preaxostyla</taxon>
        <taxon>Oxymonadida</taxon>
        <taxon>Streblomastigidae</taxon>
        <taxon>Streblomastix</taxon>
    </lineage>
</organism>
<dbReference type="OrthoDB" id="8693905at2759"/>
<keyword evidence="1" id="KW-0547">Nucleotide-binding</keyword>
<feature type="compositionally biased region" description="Low complexity" evidence="3">
    <location>
        <begin position="402"/>
        <end position="431"/>
    </location>
</feature>
<dbReference type="GO" id="GO:0005524">
    <property type="term" value="F:ATP binding"/>
    <property type="evidence" value="ECO:0007669"/>
    <property type="project" value="UniProtKB-KW"/>
</dbReference>
<dbReference type="AlphaFoldDB" id="A0A5J4U0P1"/>
<comment type="caution">
    <text evidence="5">The sequence shown here is derived from an EMBL/GenBank/DDBJ whole genome shotgun (WGS) entry which is preliminary data.</text>
</comment>
<dbReference type="SUPFAM" id="SSF56112">
    <property type="entry name" value="Protein kinase-like (PK-like)"/>
    <property type="match status" value="1"/>
</dbReference>
<evidence type="ECO:0000313" key="6">
    <source>
        <dbReference type="Proteomes" id="UP000324800"/>
    </source>
</evidence>
<dbReference type="InterPro" id="IPR000719">
    <property type="entry name" value="Prot_kinase_dom"/>
</dbReference>
<dbReference type="Gene3D" id="1.10.510.10">
    <property type="entry name" value="Transferase(Phosphotransferase) domain 1"/>
    <property type="match status" value="1"/>
</dbReference>
<dbReference type="GO" id="GO:0004674">
    <property type="term" value="F:protein serine/threonine kinase activity"/>
    <property type="evidence" value="ECO:0007669"/>
    <property type="project" value="TreeGrafter"/>
</dbReference>
<feature type="non-terminal residue" evidence="5">
    <location>
        <position position="498"/>
    </location>
</feature>
<dbReference type="EMBL" id="SNRW01022186">
    <property type="protein sequence ID" value="KAA6364004.1"/>
    <property type="molecule type" value="Genomic_DNA"/>
</dbReference>
<accession>A0A5J4U0P1</accession>
<keyword evidence="5" id="KW-0808">Transferase</keyword>
<dbReference type="SMART" id="SM00220">
    <property type="entry name" value="S_TKc"/>
    <property type="match status" value="1"/>
</dbReference>
<protein>
    <submittedName>
        <fullName evidence="5">Putative Serine/threonine-protein kinase dst2</fullName>
    </submittedName>
</protein>
<dbReference type="InterPro" id="IPR011009">
    <property type="entry name" value="Kinase-like_dom_sf"/>
</dbReference>
<evidence type="ECO:0000256" key="3">
    <source>
        <dbReference type="SAM" id="MobiDB-lite"/>
    </source>
</evidence>
<feature type="compositionally biased region" description="Acidic residues" evidence="3">
    <location>
        <begin position="276"/>
        <end position="304"/>
    </location>
</feature>
<dbReference type="PANTHER" id="PTHR48012:SF2">
    <property type="entry name" value="STERILE20-LIKE KINASE, ISOFORM B"/>
    <property type="match status" value="1"/>
</dbReference>
<dbReference type="PROSITE" id="PS50011">
    <property type="entry name" value="PROTEIN_KINASE_DOM"/>
    <property type="match status" value="1"/>
</dbReference>
<keyword evidence="5" id="KW-0418">Kinase</keyword>
<evidence type="ECO:0000259" key="4">
    <source>
        <dbReference type="PROSITE" id="PS50011"/>
    </source>
</evidence>
<evidence type="ECO:0000313" key="5">
    <source>
        <dbReference type="EMBL" id="KAA6364004.1"/>
    </source>
</evidence>
<keyword evidence="2" id="KW-0067">ATP-binding</keyword>
<feature type="compositionally biased region" description="Basic residues" evidence="3">
    <location>
        <begin position="453"/>
        <end position="492"/>
    </location>
</feature>
<feature type="region of interest" description="Disordered" evidence="3">
    <location>
        <begin position="342"/>
        <end position="498"/>
    </location>
</feature>
<evidence type="ECO:0000256" key="1">
    <source>
        <dbReference type="ARBA" id="ARBA00022741"/>
    </source>
</evidence>
<evidence type="ECO:0000256" key="2">
    <source>
        <dbReference type="ARBA" id="ARBA00022840"/>
    </source>
</evidence>
<feature type="compositionally biased region" description="Polar residues" evidence="3">
    <location>
        <begin position="372"/>
        <end position="401"/>
    </location>
</feature>
<feature type="domain" description="Protein kinase" evidence="4">
    <location>
        <begin position="1"/>
        <end position="245"/>
    </location>
</feature>
<dbReference type="PROSITE" id="PS00108">
    <property type="entry name" value="PROTEIN_KINASE_ST"/>
    <property type="match status" value="1"/>
</dbReference>
<dbReference type="InterPro" id="IPR050629">
    <property type="entry name" value="STE20/SPS1-PAK"/>
</dbReference>
<feature type="region of interest" description="Disordered" evidence="3">
    <location>
        <begin position="271"/>
        <end position="325"/>
    </location>
</feature>
<dbReference type="Proteomes" id="UP000324800">
    <property type="component" value="Unassembled WGS sequence"/>
</dbReference>
<feature type="compositionally biased region" description="Polar residues" evidence="3">
    <location>
        <begin position="312"/>
        <end position="325"/>
    </location>
</feature>